<evidence type="ECO:0000313" key="1">
    <source>
        <dbReference type="EMBL" id="TFE88944.1"/>
    </source>
</evidence>
<organism evidence="1 2">
    <name type="scientific">Paenibacillus athensensis</name>
    <dbReference type="NCBI Taxonomy" id="1967502"/>
    <lineage>
        <taxon>Bacteria</taxon>
        <taxon>Bacillati</taxon>
        <taxon>Bacillota</taxon>
        <taxon>Bacilli</taxon>
        <taxon>Bacillales</taxon>
        <taxon>Paenibacillaceae</taxon>
        <taxon>Paenibacillus</taxon>
    </lineage>
</organism>
<dbReference type="InterPro" id="IPR029044">
    <property type="entry name" value="Nucleotide-diphossugar_trans"/>
</dbReference>
<dbReference type="PANTHER" id="PTHR42866:SF1">
    <property type="entry name" value="SPORE COAT POLYSACCHARIDE BIOSYNTHESIS PROTEIN SPSF"/>
    <property type="match status" value="1"/>
</dbReference>
<name>A0A4Y8Q5I5_9BACL</name>
<dbReference type="Proteomes" id="UP000298246">
    <property type="component" value="Unassembled WGS sequence"/>
</dbReference>
<dbReference type="AlphaFoldDB" id="A0A4Y8Q5I5"/>
<dbReference type="EMBL" id="MYFO01000008">
    <property type="protein sequence ID" value="TFE88944.1"/>
    <property type="molecule type" value="Genomic_DNA"/>
</dbReference>
<evidence type="ECO:0008006" key="3">
    <source>
        <dbReference type="Google" id="ProtNLM"/>
    </source>
</evidence>
<gene>
    <name evidence="1" type="ORF">B5M42_08520</name>
</gene>
<reference evidence="1 2" key="1">
    <citation type="submission" date="2017-03" db="EMBL/GenBank/DDBJ databases">
        <title>Isolation of Levoglucosan Utilizing Bacteria.</title>
        <authorList>
            <person name="Arya A.S."/>
        </authorList>
    </citation>
    <scope>NUCLEOTIDE SEQUENCE [LARGE SCALE GENOMIC DNA]</scope>
    <source>
        <strain evidence="1 2">MEC069</strain>
    </source>
</reference>
<dbReference type="RefSeq" id="WP_134751739.1">
    <property type="nucleotide sequence ID" value="NZ_MYFO02000011.1"/>
</dbReference>
<dbReference type="CDD" id="cd02518">
    <property type="entry name" value="GT2_SpsF"/>
    <property type="match status" value="1"/>
</dbReference>
<evidence type="ECO:0000313" key="2">
    <source>
        <dbReference type="Proteomes" id="UP000298246"/>
    </source>
</evidence>
<dbReference type="GO" id="GO:0005829">
    <property type="term" value="C:cytosol"/>
    <property type="evidence" value="ECO:0007669"/>
    <property type="project" value="TreeGrafter"/>
</dbReference>
<dbReference type="InterPro" id="IPR003329">
    <property type="entry name" value="Cytidylyl_trans"/>
</dbReference>
<comment type="caution">
    <text evidence="1">The sequence shown here is derived from an EMBL/GenBank/DDBJ whole genome shotgun (WGS) entry which is preliminary data.</text>
</comment>
<protein>
    <recommendedName>
        <fullName evidence="3">Acylneuraminate cytidylyltransferase</fullName>
    </recommendedName>
</protein>
<sequence>MKINAVVATRMTSKRLPGKVLMPMAGQPNLVLLIERLRRSRYIHNVVIATTTNTEDDVVVEIAQKEKVLYYRGSEEDVLLRTVEAAEAFETDYIVQVTSDCPLIDSETVDAVIERMLTHPFLDYVGNHLVRTYPLGFSAEIFRTEALRKVELISKEDLHVREHVSLYFYENPELYRLSNIEASPFLRHPEYRLTLDTREDYELIKTIFEALYPKNPAFTLFDIVLYLQNQPELLSLNQHIAQKKAR</sequence>
<dbReference type="PANTHER" id="PTHR42866">
    <property type="entry name" value="3-DEOXY-MANNO-OCTULOSONATE CYTIDYLYLTRANSFERASE"/>
    <property type="match status" value="1"/>
</dbReference>
<keyword evidence="2" id="KW-1185">Reference proteome</keyword>
<proteinExistence type="predicted"/>
<dbReference type="Gene3D" id="3.90.550.10">
    <property type="entry name" value="Spore Coat Polysaccharide Biosynthesis Protein SpsA, Chain A"/>
    <property type="match status" value="1"/>
</dbReference>
<dbReference type="SUPFAM" id="SSF53448">
    <property type="entry name" value="Nucleotide-diphospho-sugar transferases"/>
    <property type="match status" value="1"/>
</dbReference>
<dbReference type="Pfam" id="PF02348">
    <property type="entry name" value="CTP_transf_3"/>
    <property type="match status" value="1"/>
</dbReference>
<accession>A0A4Y8Q5I5</accession>
<dbReference type="OrthoDB" id="9815559at2"/>